<evidence type="ECO:0000313" key="2">
    <source>
        <dbReference type="Proteomes" id="UP000436006"/>
    </source>
</evidence>
<sequence>MTLKGLRFLALARLKITPDVFFDLTLAETIALLQGEADREVFTARQTRRIAGLLRNAHFAKPVDEMDFMPLPGDEEIKAARPKFAPIPPKVMLEMMSSAFGVPLKKLNN</sequence>
<accession>A0A7K1S3W9</accession>
<name>A0A7K1S3W9_9BACT</name>
<evidence type="ECO:0000313" key="1">
    <source>
        <dbReference type="EMBL" id="MVM28405.1"/>
    </source>
</evidence>
<dbReference type="EMBL" id="WPIN01000001">
    <property type="protein sequence ID" value="MVM28405.1"/>
    <property type="molecule type" value="Genomic_DNA"/>
</dbReference>
<gene>
    <name evidence="1" type="ORF">GO755_00060</name>
</gene>
<organism evidence="1 2">
    <name type="scientific">Spirosoma arboris</name>
    <dbReference type="NCBI Taxonomy" id="2682092"/>
    <lineage>
        <taxon>Bacteria</taxon>
        <taxon>Pseudomonadati</taxon>
        <taxon>Bacteroidota</taxon>
        <taxon>Cytophagia</taxon>
        <taxon>Cytophagales</taxon>
        <taxon>Cytophagaceae</taxon>
        <taxon>Spirosoma</taxon>
    </lineage>
</organism>
<dbReference type="AlphaFoldDB" id="A0A7K1S3W9"/>
<keyword evidence="2" id="KW-1185">Reference proteome</keyword>
<dbReference type="RefSeq" id="WP_157582529.1">
    <property type="nucleotide sequence ID" value="NZ_WPIN01000001.1"/>
</dbReference>
<reference evidence="1 2" key="1">
    <citation type="submission" date="2019-12" db="EMBL/GenBank/DDBJ databases">
        <title>Spirosoma sp. HMF4905 genome sequencing and assembly.</title>
        <authorList>
            <person name="Kang H."/>
            <person name="Cha I."/>
            <person name="Kim H."/>
            <person name="Joh K."/>
        </authorList>
    </citation>
    <scope>NUCLEOTIDE SEQUENCE [LARGE SCALE GENOMIC DNA]</scope>
    <source>
        <strain evidence="1 2">HMF4905</strain>
    </source>
</reference>
<protein>
    <submittedName>
        <fullName evidence="1">Uncharacterized protein</fullName>
    </submittedName>
</protein>
<comment type="caution">
    <text evidence="1">The sequence shown here is derived from an EMBL/GenBank/DDBJ whole genome shotgun (WGS) entry which is preliminary data.</text>
</comment>
<dbReference type="Proteomes" id="UP000436006">
    <property type="component" value="Unassembled WGS sequence"/>
</dbReference>
<proteinExistence type="predicted"/>